<name>A0AAD2J2C3_ACHAE</name>
<dbReference type="Proteomes" id="UP000044098">
    <property type="component" value="Unassembled WGS sequence"/>
</dbReference>
<accession>A0AAD2J2C3</accession>
<organism evidence="1 2">
    <name type="scientific">Achromobacter aegrifaciens</name>
    <dbReference type="NCBI Taxonomy" id="1287736"/>
    <lineage>
        <taxon>Bacteria</taxon>
        <taxon>Pseudomonadati</taxon>
        <taxon>Pseudomonadota</taxon>
        <taxon>Betaproteobacteria</taxon>
        <taxon>Burkholderiales</taxon>
        <taxon>Alcaligenaceae</taxon>
        <taxon>Achromobacter</taxon>
    </lineage>
</organism>
<comment type="caution">
    <text evidence="1">The sequence shown here is derived from an EMBL/GenBank/DDBJ whole genome shotgun (WGS) entry which is preliminary data.</text>
</comment>
<dbReference type="EMBL" id="CYTK01000006">
    <property type="protein sequence ID" value="CUJ43392.1"/>
    <property type="molecule type" value="Genomic_DNA"/>
</dbReference>
<evidence type="ECO:0000313" key="1">
    <source>
        <dbReference type="EMBL" id="CUJ43392.1"/>
    </source>
</evidence>
<sequence length="48" mass="5171">MALDDVSVTTSQIEIYLFARPVVKDEDCGIGAHSRYPFDGQGHGAECA</sequence>
<dbReference type="AlphaFoldDB" id="A0AAD2J2C3"/>
<protein>
    <submittedName>
        <fullName evidence="1">Uncharacterized protein</fullName>
    </submittedName>
</protein>
<reference evidence="1 2" key="1">
    <citation type="submission" date="2015-09" db="EMBL/GenBank/DDBJ databases">
        <authorList>
            <consortium name="Pathogen Informatics"/>
        </authorList>
    </citation>
    <scope>NUCLEOTIDE SEQUENCE [LARGE SCALE GENOMIC DNA]</scope>
    <source>
        <strain evidence="1 2">2789STDY5608625</strain>
    </source>
</reference>
<proteinExistence type="predicted"/>
<evidence type="ECO:0000313" key="2">
    <source>
        <dbReference type="Proteomes" id="UP000044098"/>
    </source>
</evidence>
<gene>
    <name evidence="1" type="ORF">ERS370000_03979</name>
</gene>